<evidence type="ECO:0000256" key="3">
    <source>
        <dbReference type="PROSITE-ProRule" id="PRU00992"/>
    </source>
</evidence>
<dbReference type="PROSITE" id="PS51659">
    <property type="entry name" value="GT23"/>
    <property type="match status" value="1"/>
</dbReference>
<dbReference type="GO" id="GO:0006487">
    <property type="term" value="P:protein N-linked glycosylation"/>
    <property type="evidence" value="ECO:0007669"/>
    <property type="project" value="TreeGrafter"/>
</dbReference>
<proteinExistence type="inferred from homology"/>
<dbReference type="PANTHER" id="PTHR13132">
    <property type="entry name" value="ALPHA- 1,6 -FUCOSYLTRANSFERASE"/>
    <property type="match status" value="1"/>
</dbReference>
<evidence type="ECO:0000256" key="5">
    <source>
        <dbReference type="SAM" id="Phobius"/>
    </source>
</evidence>
<evidence type="ECO:0000256" key="2">
    <source>
        <dbReference type="ARBA" id="ARBA00022679"/>
    </source>
</evidence>
<reference evidence="7" key="1">
    <citation type="submission" date="2019-03" db="EMBL/GenBank/DDBJ databases">
        <title>Genome sequencing and reference-guided assembly of Black Bengal Goat (Capra hircus).</title>
        <authorList>
            <person name="Siddiki A.Z."/>
            <person name="Baten A."/>
            <person name="Billah M."/>
            <person name="Alam M.A.U."/>
            <person name="Shawrob K.S.M."/>
            <person name="Saha S."/>
            <person name="Chowdhury M."/>
            <person name="Rahman A.H."/>
            <person name="Stear M."/>
            <person name="Miah G."/>
            <person name="Das G.B."/>
            <person name="Hossain M.M."/>
            <person name="Kumkum M."/>
            <person name="Islam M.S."/>
            <person name="Mollah A.M."/>
            <person name="Ahsan A."/>
            <person name="Tusar F."/>
            <person name="Khan M.K.I."/>
        </authorList>
    </citation>
    <scope>NUCLEOTIDE SEQUENCE [LARGE SCALE GENOMIC DNA]</scope>
</reference>
<feature type="coiled-coil region" evidence="4">
    <location>
        <begin position="43"/>
        <end position="103"/>
    </location>
</feature>
<accession>A0A8C2XXD3</accession>
<dbReference type="PANTHER" id="PTHR13132:SF29">
    <property type="entry name" value="ALPHA-(1,6)-FUCOSYLTRANSFERASE"/>
    <property type="match status" value="1"/>
</dbReference>
<comment type="similarity">
    <text evidence="3">Belongs to the glycosyltransferase 23 family.</text>
</comment>
<dbReference type="InterPro" id="IPR027350">
    <property type="entry name" value="GT23_dom"/>
</dbReference>
<sequence length="305" mass="35292">MRPWTGSWRWIMLILFAWGTLLFYIGGHLVRDNDHPDHSSRELSKILAKLERLKQQNEDLRRMAESLRIPEGPIDQGPASGRIRALEEQLVKAKEQIENYKKQTRNGLGKDHEILRRRIENGLWFFLQSELKKLKNLEGNELQRHADEFLSDLGHHERSIMTDLYYLSQTDGAGDWREKEAKDLTEEVNLSVQLVYCRFDCSQAKKLVCNINKGCGYGCQLHHVVYCFMIAYGTQRTLILESHNWRYATGGWETVFRPVSETCTDRSGVSTGHWSGTPIMNLLVITLSLGQLDCTIDTQKIHFEV</sequence>
<evidence type="ECO:0000259" key="6">
    <source>
        <dbReference type="PROSITE" id="PS51659"/>
    </source>
</evidence>
<keyword evidence="5" id="KW-0812">Transmembrane</keyword>
<evidence type="ECO:0000313" key="7">
    <source>
        <dbReference type="Ensembl" id="ENSCHIP00010029987.1"/>
    </source>
</evidence>
<dbReference type="Pfam" id="PF19745">
    <property type="entry name" value="FUT8_N_cat"/>
    <property type="match status" value="1"/>
</dbReference>
<dbReference type="Ensembl" id="ENSCHIT00010042276.1">
    <property type="protein sequence ID" value="ENSCHIP00010029987.1"/>
    <property type="gene ID" value="ENSCHIG00010022056.1"/>
</dbReference>
<evidence type="ECO:0000256" key="1">
    <source>
        <dbReference type="ARBA" id="ARBA00022676"/>
    </source>
</evidence>
<dbReference type="Gene3D" id="1.10.287.1060">
    <property type="entry name" value="ESAT-6-like"/>
    <property type="match status" value="1"/>
</dbReference>
<protein>
    <recommendedName>
        <fullName evidence="6">GT23 domain-containing protein</fullName>
    </recommendedName>
</protein>
<keyword evidence="5" id="KW-1133">Transmembrane helix</keyword>
<keyword evidence="1 3" id="KW-0328">Glycosyltransferase</keyword>
<dbReference type="InterPro" id="IPR045573">
    <property type="entry name" value="Fut8_N_cat"/>
</dbReference>
<keyword evidence="4" id="KW-0175">Coiled coil</keyword>
<name>A0A8C2XXD3_CAPHI</name>
<feature type="domain" description="GT23" evidence="6">
    <location>
        <begin position="203"/>
        <end position="305"/>
    </location>
</feature>
<dbReference type="GO" id="GO:0046921">
    <property type="term" value="F:alpha-(1-&gt;6)-fucosyltransferase activity"/>
    <property type="evidence" value="ECO:0007669"/>
    <property type="project" value="TreeGrafter"/>
</dbReference>
<reference evidence="7" key="2">
    <citation type="submission" date="2025-08" db="UniProtKB">
        <authorList>
            <consortium name="Ensembl"/>
        </authorList>
    </citation>
    <scope>IDENTIFICATION</scope>
</reference>
<dbReference type="AlphaFoldDB" id="A0A8C2XXD3"/>
<comment type="caution">
    <text evidence="3">Lacks conserved residue(s) required for the propagation of feature annotation.</text>
</comment>
<dbReference type="FunFam" id="1.10.287.1060:FF:000003">
    <property type="entry name" value="Alpha-(1,6)-fucosyltransferase"/>
    <property type="match status" value="1"/>
</dbReference>
<organism evidence="7">
    <name type="scientific">Capra hircus</name>
    <name type="common">Goat</name>
    <dbReference type="NCBI Taxonomy" id="9925"/>
    <lineage>
        <taxon>Eukaryota</taxon>
        <taxon>Metazoa</taxon>
        <taxon>Chordata</taxon>
        <taxon>Craniata</taxon>
        <taxon>Vertebrata</taxon>
        <taxon>Euteleostomi</taxon>
        <taxon>Mammalia</taxon>
        <taxon>Eutheria</taxon>
        <taxon>Laurasiatheria</taxon>
        <taxon>Artiodactyla</taxon>
        <taxon>Ruminantia</taxon>
        <taxon>Pecora</taxon>
        <taxon>Bovidae</taxon>
        <taxon>Caprinae</taxon>
        <taxon>Capra</taxon>
    </lineage>
</organism>
<feature type="transmembrane region" description="Helical" evidence="5">
    <location>
        <begin position="12"/>
        <end position="30"/>
    </location>
</feature>
<keyword evidence="2 3" id="KW-0808">Transferase</keyword>
<evidence type="ECO:0000256" key="4">
    <source>
        <dbReference type="SAM" id="Coils"/>
    </source>
</evidence>
<keyword evidence="5" id="KW-0472">Membrane</keyword>